<dbReference type="InterPro" id="IPR002711">
    <property type="entry name" value="HNH"/>
</dbReference>
<organism evidence="3 4">
    <name type="scientific">Oscillibacter hominis</name>
    <dbReference type="NCBI Taxonomy" id="2763056"/>
    <lineage>
        <taxon>Bacteria</taxon>
        <taxon>Bacillati</taxon>
        <taxon>Bacillota</taxon>
        <taxon>Clostridia</taxon>
        <taxon>Eubacteriales</taxon>
        <taxon>Oscillospiraceae</taxon>
        <taxon>Oscillibacter</taxon>
    </lineage>
</organism>
<dbReference type="CDD" id="cd00085">
    <property type="entry name" value="HNHc"/>
    <property type="match status" value="1"/>
</dbReference>
<keyword evidence="1" id="KW-0804">Transcription</keyword>
<reference evidence="3 4" key="1">
    <citation type="submission" date="2020-08" db="EMBL/GenBank/DDBJ databases">
        <authorList>
            <person name="Liu C."/>
            <person name="Sun Q."/>
        </authorList>
    </citation>
    <scope>NUCLEOTIDE SEQUENCE [LARGE SCALE GENOMIC DNA]</scope>
    <source>
        <strain evidence="3 4">NSJ-62</strain>
    </source>
</reference>
<accession>A0A7G9B4R5</accession>
<dbReference type="GO" id="GO:0004519">
    <property type="term" value="F:endonuclease activity"/>
    <property type="evidence" value="ECO:0007669"/>
    <property type="project" value="UniProtKB-KW"/>
</dbReference>
<evidence type="ECO:0000313" key="3">
    <source>
        <dbReference type="EMBL" id="QNL44546.1"/>
    </source>
</evidence>
<name>A0A7G9B4R5_9FIRM</name>
<dbReference type="Proteomes" id="UP000515960">
    <property type="component" value="Chromosome"/>
</dbReference>
<dbReference type="InterPro" id="IPR007759">
    <property type="entry name" value="Asxl_HARE-HTH"/>
</dbReference>
<dbReference type="RefSeq" id="WP_187333146.1">
    <property type="nucleotide sequence ID" value="NZ_CP060490.1"/>
</dbReference>
<evidence type="ECO:0000313" key="4">
    <source>
        <dbReference type="Proteomes" id="UP000515960"/>
    </source>
</evidence>
<feature type="domain" description="HTH HARE-type" evidence="2">
    <location>
        <begin position="5"/>
        <end position="86"/>
    </location>
</feature>
<keyword evidence="4" id="KW-1185">Reference proteome</keyword>
<dbReference type="GO" id="GO:0008270">
    <property type="term" value="F:zinc ion binding"/>
    <property type="evidence" value="ECO:0007669"/>
    <property type="project" value="InterPro"/>
</dbReference>
<dbReference type="InterPro" id="IPR003615">
    <property type="entry name" value="HNH_nuc"/>
</dbReference>
<evidence type="ECO:0000259" key="2">
    <source>
        <dbReference type="PROSITE" id="PS51913"/>
    </source>
</evidence>
<dbReference type="KEGG" id="ohi:H8790_00355"/>
<keyword evidence="3" id="KW-0255">Endonuclease</keyword>
<dbReference type="EMBL" id="CP060490">
    <property type="protein sequence ID" value="QNL44546.1"/>
    <property type="molecule type" value="Genomic_DNA"/>
</dbReference>
<dbReference type="Gene3D" id="1.10.30.50">
    <property type="match status" value="1"/>
</dbReference>
<dbReference type="GO" id="GO:0006355">
    <property type="term" value="P:regulation of DNA-templated transcription"/>
    <property type="evidence" value="ECO:0007669"/>
    <property type="project" value="InterPro"/>
</dbReference>
<dbReference type="GO" id="GO:0003676">
    <property type="term" value="F:nucleic acid binding"/>
    <property type="evidence" value="ECO:0007669"/>
    <property type="project" value="InterPro"/>
</dbReference>
<protein>
    <submittedName>
        <fullName evidence="3">HNH endonuclease</fullName>
    </submittedName>
</protein>
<sequence>MAQPRSWLEEVIDALHELGDQAHYNKIFQRIQDRGIMNFEENKTWTAAVRSTIERSSSDSKAFTGKEDIFYSAQGKGKGVWGIREPYRPRENRPMTKDVLDKKYRIDEHRAKALSDAQLKKKALSKETKHPKSRIASTNTYERNAFVSEYAKRRAKGVCQLCAKEAPFMDKAGSPYLETHHVVWLSKGGGDTIDNTVALCPNCHRKMHVLNRKEDREALLSAAKSGESHPHVRRLVT</sequence>
<dbReference type="Pfam" id="PF01844">
    <property type="entry name" value="HNH"/>
    <property type="match status" value="1"/>
</dbReference>
<dbReference type="PROSITE" id="PS51913">
    <property type="entry name" value="HTH_HARE"/>
    <property type="match status" value="1"/>
</dbReference>
<dbReference type="SMART" id="SM00507">
    <property type="entry name" value="HNHc"/>
    <property type="match status" value="1"/>
</dbReference>
<dbReference type="AlphaFoldDB" id="A0A7G9B4R5"/>
<gene>
    <name evidence="3" type="ORF">H8790_00355</name>
</gene>
<keyword evidence="3" id="KW-0378">Hydrolase</keyword>
<keyword evidence="3" id="KW-0540">Nuclease</keyword>
<evidence type="ECO:0000256" key="1">
    <source>
        <dbReference type="ARBA" id="ARBA00023163"/>
    </source>
</evidence>
<proteinExistence type="predicted"/>